<feature type="transmembrane region" description="Helical" evidence="5">
    <location>
        <begin position="302"/>
        <end position="324"/>
    </location>
</feature>
<dbReference type="InterPro" id="IPR017528">
    <property type="entry name" value="CHP03097O-antigen_lig-rel"/>
</dbReference>
<keyword evidence="3 5" id="KW-1133">Transmembrane helix</keyword>
<feature type="transmembrane region" description="Helical" evidence="5">
    <location>
        <begin position="100"/>
        <end position="121"/>
    </location>
</feature>
<feature type="transmembrane region" description="Helical" evidence="5">
    <location>
        <begin position="330"/>
        <end position="350"/>
    </location>
</feature>
<gene>
    <name evidence="8" type="ordered locus">NE2016</name>
</gene>
<feature type="transmembrane region" description="Helical" evidence="5">
    <location>
        <begin position="362"/>
        <end position="385"/>
    </location>
</feature>
<evidence type="ECO:0000256" key="3">
    <source>
        <dbReference type="ARBA" id="ARBA00022989"/>
    </source>
</evidence>
<dbReference type="Pfam" id="PF04932">
    <property type="entry name" value="Wzy_C"/>
    <property type="match status" value="1"/>
</dbReference>
<keyword evidence="4 5" id="KW-0472">Membrane</keyword>
<evidence type="ECO:0000256" key="2">
    <source>
        <dbReference type="ARBA" id="ARBA00022692"/>
    </source>
</evidence>
<dbReference type="InterPro" id="IPR045979">
    <property type="entry name" value="DUF5935"/>
</dbReference>
<feature type="domain" description="DUF5935" evidence="7">
    <location>
        <begin position="1"/>
        <end position="186"/>
    </location>
</feature>
<evidence type="ECO:0000313" key="9">
    <source>
        <dbReference type="Proteomes" id="UP000001416"/>
    </source>
</evidence>
<dbReference type="NCBIfam" id="TIGR03097">
    <property type="entry name" value="PEP_O_lig_1"/>
    <property type="match status" value="1"/>
</dbReference>
<evidence type="ECO:0000313" key="8">
    <source>
        <dbReference type="EMBL" id="CAD85927.1"/>
    </source>
</evidence>
<comment type="subcellular location">
    <subcellularLocation>
        <location evidence="1">Membrane</location>
        <topology evidence="1">Multi-pass membrane protein</topology>
    </subcellularLocation>
</comment>
<evidence type="ECO:0000256" key="4">
    <source>
        <dbReference type="ARBA" id="ARBA00023136"/>
    </source>
</evidence>
<organism evidence="8 9">
    <name type="scientific">Nitrosomonas europaea (strain ATCC 19718 / CIP 103999 / KCTC 2705 / NBRC 14298)</name>
    <dbReference type="NCBI Taxonomy" id="228410"/>
    <lineage>
        <taxon>Bacteria</taxon>
        <taxon>Pseudomonadati</taxon>
        <taxon>Pseudomonadota</taxon>
        <taxon>Betaproteobacteria</taxon>
        <taxon>Nitrosomonadales</taxon>
        <taxon>Nitrosomonadaceae</taxon>
        <taxon>Nitrosomonas</taxon>
    </lineage>
</organism>
<dbReference type="eggNOG" id="COG3307">
    <property type="taxonomic scope" value="Bacteria"/>
</dbReference>
<dbReference type="OrthoDB" id="9772644at2"/>
<name>Q82T96_NITEU</name>
<evidence type="ECO:0000259" key="7">
    <source>
        <dbReference type="Pfam" id="PF19358"/>
    </source>
</evidence>
<feature type="transmembrane region" description="Helical" evidence="5">
    <location>
        <begin position="236"/>
        <end position="253"/>
    </location>
</feature>
<dbReference type="InterPro" id="IPR051533">
    <property type="entry name" value="WaaL-like"/>
</dbReference>
<evidence type="ECO:0008006" key="10">
    <source>
        <dbReference type="Google" id="ProtNLM"/>
    </source>
</evidence>
<protein>
    <recommendedName>
        <fullName evidence="10">O-glycosylation ligase, exosortase A system-associated</fullName>
    </recommendedName>
</protein>
<dbReference type="Pfam" id="PF19358">
    <property type="entry name" value="DUF5935"/>
    <property type="match status" value="1"/>
</dbReference>
<dbReference type="GO" id="GO:0016020">
    <property type="term" value="C:membrane"/>
    <property type="evidence" value="ECO:0007669"/>
    <property type="project" value="UniProtKB-SubCell"/>
</dbReference>
<proteinExistence type="predicted"/>
<keyword evidence="9" id="KW-1185">Reference proteome</keyword>
<feature type="domain" description="O-antigen ligase-related" evidence="6">
    <location>
        <begin position="202"/>
        <end position="337"/>
    </location>
</feature>
<dbReference type="KEGG" id="neu:NE2016"/>
<dbReference type="HOGENOM" id="CLU_052176_0_0_4"/>
<dbReference type="STRING" id="228410.NE2016"/>
<dbReference type="EMBL" id="AL954747">
    <property type="protein sequence ID" value="CAD85927.1"/>
    <property type="molecule type" value="Genomic_DNA"/>
</dbReference>
<feature type="transmembrane region" description="Helical" evidence="5">
    <location>
        <begin position="128"/>
        <end position="150"/>
    </location>
</feature>
<dbReference type="Proteomes" id="UP000001416">
    <property type="component" value="Chromosome"/>
</dbReference>
<evidence type="ECO:0000259" key="6">
    <source>
        <dbReference type="Pfam" id="PF04932"/>
    </source>
</evidence>
<feature type="transmembrane region" description="Helical" evidence="5">
    <location>
        <begin position="76"/>
        <end position="94"/>
    </location>
</feature>
<reference evidence="8 9" key="1">
    <citation type="journal article" date="2003" name="J. Bacteriol.">
        <title>Complete genome sequence of the ammonia-oxidizing bacterium and obligate chemolithoautotroph Nitrosomonas europaea.</title>
        <authorList>
            <person name="Chain P."/>
            <person name="Lamerdin J."/>
            <person name="Larimer F."/>
            <person name="Regala W."/>
            <person name="Land M."/>
            <person name="Hauser L."/>
            <person name="Hooper A."/>
            <person name="Klotz M."/>
            <person name="Norton J."/>
            <person name="Sayavedra-Soto L."/>
            <person name="Arciero D."/>
            <person name="Hommes N."/>
            <person name="Whittaker M."/>
            <person name="Arp D."/>
        </authorList>
    </citation>
    <scope>NUCLEOTIDE SEQUENCE [LARGE SCALE GENOMIC DNA]</scope>
    <source>
        <strain evidence="9">ATCC 19718 / CIP 103999 / KCTC 2705 / NBRC 14298</strain>
    </source>
</reference>
<keyword evidence="2 5" id="KW-0812">Transmembrane</keyword>
<dbReference type="PANTHER" id="PTHR37422">
    <property type="entry name" value="TEICHURONIC ACID BIOSYNTHESIS PROTEIN TUAE"/>
    <property type="match status" value="1"/>
</dbReference>
<evidence type="ECO:0000256" key="1">
    <source>
        <dbReference type="ARBA" id="ARBA00004141"/>
    </source>
</evidence>
<dbReference type="GeneID" id="87105158"/>
<feature type="transmembrane region" description="Helical" evidence="5">
    <location>
        <begin position="43"/>
        <end position="64"/>
    </location>
</feature>
<evidence type="ECO:0000256" key="5">
    <source>
        <dbReference type="SAM" id="Phobius"/>
    </source>
</evidence>
<dbReference type="PANTHER" id="PTHR37422:SF13">
    <property type="entry name" value="LIPOPOLYSACCHARIDE BIOSYNTHESIS PROTEIN PA4999-RELATED"/>
    <property type="match status" value="1"/>
</dbReference>
<dbReference type="InterPro" id="IPR007016">
    <property type="entry name" value="O-antigen_ligase-rel_domated"/>
</dbReference>
<dbReference type="AlphaFoldDB" id="Q82T96"/>
<dbReference type="RefSeq" id="WP_011112537.1">
    <property type="nucleotide sequence ID" value="NC_004757.1"/>
</dbReference>
<sequence>MRDLLIVSIVAVMAVMALRRPWVGVMLWTWLSIMNPHRYSWGFAYSAPLAAVAAGVALLGLAFTKERQSPFQGAPVAWFALLTIWITLSWLFGYDPAGDYVQWSKVMKIYFMTFVALMLLSNKYHLMAFAWVTVGSLALLGAKGGFFTVLHGGNYRVWGPPGSFIADNNHFALALIMTVPLLHFLQLQLQKPWQRHLMTVTMLSCVASALGSHSRGALLAISAMGAVLWWRSNRKGLMSFGVLVVLLLLLPMMPEEWWARMGTIQTYEEDASAMGRINGWLVAIEVAKHYLFGGGMSYQHEFFFSMWGVYNTNVIAAHSIYFQILGNHGFIGLALYLGLWASTLWQAGWLRRHARSIPEAKWTVDLGSMVQVSLIGFAVGGAFLSMPYFDLPYNLMVLVVLARRWVETRGWERDPAIPFMEYAGLRVGKRERADVSSARPRRTGY</sequence>
<feature type="transmembrane region" description="Helical" evidence="5">
    <location>
        <begin position="170"/>
        <end position="189"/>
    </location>
</feature>
<accession>Q82T96</accession>